<reference evidence="1 2" key="1">
    <citation type="submission" date="2021-01" db="EMBL/GenBank/DDBJ databases">
        <title>Whole genome shotgun sequence of Verrucosispora andamanensis NBRC 109075.</title>
        <authorList>
            <person name="Komaki H."/>
            <person name="Tamura T."/>
        </authorList>
    </citation>
    <scope>NUCLEOTIDE SEQUENCE [LARGE SCALE GENOMIC DNA]</scope>
    <source>
        <strain evidence="1 2">NBRC 109075</strain>
    </source>
</reference>
<sequence>MEVDGLRRAYDEVLAEVDAGGFGPPPPDRYSAEQVVAHLVANDELMREATEAVLAGSPYAFYDLDEVHRPELDQLAAECGGLDGLATRLRATSDQLVALVAQLGAAADTPVETHLREGFELVIDEPLPWGRTIDLHARVHLPRHLSELRALRANT</sequence>
<evidence type="ECO:0008006" key="3">
    <source>
        <dbReference type="Google" id="ProtNLM"/>
    </source>
</evidence>
<evidence type="ECO:0000313" key="1">
    <source>
        <dbReference type="EMBL" id="GIJ06814.1"/>
    </source>
</evidence>
<dbReference type="RefSeq" id="WP_203997493.1">
    <property type="nucleotide sequence ID" value="NZ_BOOZ01000001.1"/>
</dbReference>
<name>A0ABQ4HMD7_9ACTN</name>
<protein>
    <recommendedName>
        <fullName evidence="3">DinB family protein</fullName>
    </recommendedName>
</protein>
<evidence type="ECO:0000313" key="2">
    <source>
        <dbReference type="Proteomes" id="UP000647017"/>
    </source>
</evidence>
<dbReference type="InterPro" id="IPR034660">
    <property type="entry name" value="DinB/YfiT-like"/>
</dbReference>
<dbReference type="Proteomes" id="UP000647017">
    <property type="component" value="Unassembled WGS sequence"/>
</dbReference>
<dbReference type="Gene3D" id="1.20.120.450">
    <property type="entry name" value="dinb family like domain"/>
    <property type="match status" value="1"/>
</dbReference>
<dbReference type="EMBL" id="BOOZ01000001">
    <property type="protein sequence ID" value="GIJ06814.1"/>
    <property type="molecule type" value="Genomic_DNA"/>
</dbReference>
<dbReference type="SUPFAM" id="SSF109854">
    <property type="entry name" value="DinB/YfiT-like putative metalloenzymes"/>
    <property type="match status" value="1"/>
</dbReference>
<gene>
    <name evidence="1" type="ORF">Van01_00280</name>
</gene>
<organism evidence="1 2">
    <name type="scientific">Micromonospora andamanensis</name>
    <dbReference type="NCBI Taxonomy" id="1287068"/>
    <lineage>
        <taxon>Bacteria</taxon>
        <taxon>Bacillati</taxon>
        <taxon>Actinomycetota</taxon>
        <taxon>Actinomycetes</taxon>
        <taxon>Micromonosporales</taxon>
        <taxon>Micromonosporaceae</taxon>
        <taxon>Micromonospora</taxon>
    </lineage>
</organism>
<comment type="caution">
    <text evidence="1">The sequence shown here is derived from an EMBL/GenBank/DDBJ whole genome shotgun (WGS) entry which is preliminary data.</text>
</comment>
<accession>A0ABQ4HMD7</accession>
<keyword evidence="2" id="KW-1185">Reference proteome</keyword>
<proteinExistence type="predicted"/>